<reference evidence="1 2" key="1">
    <citation type="submission" date="2021-04" db="EMBL/GenBank/DDBJ databases">
        <title>Draft genome sequence of Paenibacillus cisolokensis, LC2-13A.</title>
        <authorList>
            <person name="Uke A."/>
            <person name="Chhe C."/>
            <person name="Baramee S."/>
            <person name="Kosugi A."/>
        </authorList>
    </citation>
    <scope>NUCLEOTIDE SEQUENCE [LARGE SCALE GENOMIC DNA]</scope>
    <source>
        <strain evidence="1 2">LC2-13A</strain>
    </source>
</reference>
<dbReference type="InterPro" id="IPR014199">
    <property type="entry name" value="Spore_YtxC"/>
</dbReference>
<dbReference type="Proteomes" id="UP000680304">
    <property type="component" value="Unassembled WGS sequence"/>
</dbReference>
<sequence length="300" mass="34720">MLEIYRIVLTDKTAERLFRHMSDAFREVHSASGLPVRFEMLSPTVVQCIGLTPDFQLVTHGPDVYRESAEALAELVLAEYEPALIRRMIRRQYRVDDPAEALAMEKYCSGLLTGAEWEEDAVGMADRARRKEMIARELELYLSENTEINLTGFIDFRMSQYREELREITVYAVDEFVLDRQYREFISLLKYFVCLQEVKVPLVHLFHQGGNEFMLCDERLKKIEVHNGDRIIAEMLESEMNVDDMVISSLITVSPKQICIHTREPELQVIRTIETIFDSRVTLCIDCPSCASRLGEAIRP</sequence>
<keyword evidence="2" id="KW-1185">Reference proteome</keyword>
<dbReference type="EMBL" id="BOVJ01000096">
    <property type="protein sequence ID" value="GIQ64466.1"/>
    <property type="molecule type" value="Genomic_DNA"/>
</dbReference>
<gene>
    <name evidence="1" type="ORF">PACILC2_30340</name>
</gene>
<dbReference type="RefSeq" id="WP_062491597.1">
    <property type="nucleotide sequence ID" value="NZ_JBCNFP010000109.1"/>
</dbReference>
<evidence type="ECO:0000313" key="2">
    <source>
        <dbReference type="Proteomes" id="UP000680304"/>
    </source>
</evidence>
<evidence type="ECO:0000313" key="1">
    <source>
        <dbReference type="EMBL" id="GIQ64466.1"/>
    </source>
</evidence>
<accession>A0ABQ4N8H1</accession>
<dbReference type="Pfam" id="PF08812">
    <property type="entry name" value="YtxC"/>
    <property type="match status" value="1"/>
</dbReference>
<proteinExistence type="predicted"/>
<comment type="caution">
    <text evidence="1">The sequence shown here is derived from an EMBL/GenBank/DDBJ whole genome shotgun (WGS) entry which is preliminary data.</text>
</comment>
<evidence type="ECO:0008006" key="3">
    <source>
        <dbReference type="Google" id="ProtNLM"/>
    </source>
</evidence>
<organism evidence="1 2">
    <name type="scientific">Paenibacillus cisolokensis</name>
    <dbReference type="NCBI Taxonomy" id="1658519"/>
    <lineage>
        <taxon>Bacteria</taxon>
        <taxon>Bacillati</taxon>
        <taxon>Bacillota</taxon>
        <taxon>Bacilli</taxon>
        <taxon>Bacillales</taxon>
        <taxon>Paenibacillaceae</taxon>
        <taxon>Paenibacillus</taxon>
    </lineage>
</organism>
<name>A0ABQ4N8H1_9BACL</name>
<protein>
    <recommendedName>
        <fullName evidence="3">Sporulation protein</fullName>
    </recommendedName>
</protein>